<evidence type="ECO:0000313" key="4">
    <source>
        <dbReference type="Proteomes" id="UP000748756"/>
    </source>
</evidence>
<feature type="compositionally biased region" description="Low complexity" evidence="1">
    <location>
        <begin position="264"/>
        <end position="283"/>
    </location>
</feature>
<dbReference type="PANTHER" id="PTHR31796:SF2">
    <property type="entry name" value="SUZ DOMAIN-CONTAINING PROTEIN 1"/>
    <property type="match status" value="1"/>
</dbReference>
<protein>
    <recommendedName>
        <fullName evidence="2">SUZ domain-containing protein</fullName>
    </recommendedName>
</protein>
<feature type="region of interest" description="Disordered" evidence="1">
    <location>
        <begin position="180"/>
        <end position="393"/>
    </location>
</feature>
<dbReference type="Pfam" id="PF12752">
    <property type="entry name" value="SUZ"/>
    <property type="match status" value="1"/>
</dbReference>
<evidence type="ECO:0000256" key="1">
    <source>
        <dbReference type="SAM" id="MobiDB-lite"/>
    </source>
</evidence>
<dbReference type="EMBL" id="JAAAUQ010000691">
    <property type="protein sequence ID" value="KAF9148229.1"/>
    <property type="molecule type" value="Genomic_DNA"/>
</dbReference>
<name>A0A9P5V9H9_9FUNG</name>
<dbReference type="Proteomes" id="UP000748756">
    <property type="component" value="Unassembled WGS sequence"/>
</dbReference>
<feature type="compositionally biased region" description="Polar residues" evidence="1">
    <location>
        <begin position="99"/>
        <end position="112"/>
    </location>
</feature>
<feature type="compositionally biased region" description="Low complexity" evidence="1">
    <location>
        <begin position="77"/>
        <end position="87"/>
    </location>
</feature>
<feature type="compositionally biased region" description="Gly residues" evidence="1">
    <location>
        <begin position="323"/>
        <end position="338"/>
    </location>
</feature>
<dbReference type="PANTHER" id="PTHR31796">
    <property type="entry name" value="SUZ DOMAIN-CONTAINING PROTEIN 1"/>
    <property type="match status" value="1"/>
</dbReference>
<evidence type="ECO:0000259" key="2">
    <source>
        <dbReference type="PROSITE" id="PS51673"/>
    </source>
</evidence>
<evidence type="ECO:0000313" key="3">
    <source>
        <dbReference type="EMBL" id="KAF9148229.1"/>
    </source>
</evidence>
<dbReference type="PROSITE" id="PS51673">
    <property type="entry name" value="SUZ"/>
    <property type="match status" value="1"/>
</dbReference>
<feature type="compositionally biased region" description="Basic and acidic residues" evidence="1">
    <location>
        <begin position="197"/>
        <end position="210"/>
    </location>
</feature>
<dbReference type="InterPro" id="IPR024771">
    <property type="entry name" value="SUZ"/>
</dbReference>
<feature type="region of interest" description="Disordered" evidence="1">
    <location>
        <begin position="32"/>
        <end position="124"/>
    </location>
</feature>
<reference evidence="3" key="1">
    <citation type="journal article" date="2020" name="Fungal Divers.">
        <title>Resolving the Mortierellaceae phylogeny through synthesis of multi-gene phylogenetics and phylogenomics.</title>
        <authorList>
            <person name="Vandepol N."/>
            <person name="Liber J."/>
            <person name="Desiro A."/>
            <person name="Na H."/>
            <person name="Kennedy M."/>
            <person name="Barry K."/>
            <person name="Grigoriev I.V."/>
            <person name="Miller A.N."/>
            <person name="O'Donnell K."/>
            <person name="Stajich J.E."/>
            <person name="Bonito G."/>
        </authorList>
    </citation>
    <scope>NUCLEOTIDE SEQUENCE</scope>
    <source>
        <strain evidence="3">NRRL 6426</strain>
    </source>
</reference>
<dbReference type="InterPro" id="IPR039228">
    <property type="entry name" value="SZRD1"/>
</dbReference>
<feature type="compositionally biased region" description="Low complexity" evidence="1">
    <location>
        <begin position="228"/>
        <end position="240"/>
    </location>
</feature>
<organism evidence="3 4">
    <name type="scientific">Linnemannia schmuckeri</name>
    <dbReference type="NCBI Taxonomy" id="64567"/>
    <lineage>
        <taxon>Eukaryota</taxon>
        <taxon>Fungi</taxon>
        <taxon>Fungi incertae sedis</taxon>
        <taxon>Mucoromycota</taxon>
        <taxon>Mortierellomycotina</taxon>
        <taxon>Mortierellomycetes</taxon>
        <taxon>Mortierellales</taxon>
        <taxon>Mortierellaceae</taxon>
        <taxon>Linnemannia</taxon>
    </lineage>
</organism>
<comment type="caution">
    <text evidence="3">The sequence shown here is derived from an EMBL/GenBank/DDBJ whole genome shotgun (WGS) entry which is preliminary data.</text>
</comment>
<sequence length="393" mass="40944">MSDALDDWEQADEVEIHAPVAAASGPVKKIVILPLPSTGSPGSSGAPGRGIGRGGGSPMILKRNPGSNSSSGGGASQQGISPSGQGSPTPPFGREISPFNDSSYSNNGQRPSMGTGYREEDPDLVGENTLRRQMDGLSLRDRNRVLWDQANAYEQPIIARADTTRTEYVPEIRILRRPKSPVQTVRVSNQVKSKPLAQREADYNAAREKIFGPSPTATPSLPSPSPNSPNNNNNDITPGSRTHSGGARSPRRHSPSVGGGGGSSSSPNSRPTSRPSSRSASPSQPHQTVQIYTGSSSNSGAFESALENVKPIEFRGGPPPSRRGGGNSGSAGGRGSGQEGVNTAIRQPLGPMSTMASGGYDGGSKSRGRGRGRGTGGGRDHRQEVQKEVQQEI</sequence>
<gene>
    <name evidence="3" type="ORF">BG015_010050</name>
</gene>
<feature type="compositionally biased region" description="Basic and acidic residues" evidence="1">
    <location>
        <begin position="378"/>
        <end position="393"/>
    </location>
</feature>
<dbReference type="OrthoDB" id="5373615at2759"/>
<feature type="domain" description="SUZ" evidence="2">
    <location>
        <begin position="154"/>
        <end position="215"/>
    </location>
</feature>
<proteinExistence type="predicted"/>
<feature type="compositionally biased region" description="Polar residues" evidence="1">
    <location>
        <begin position="181"/>
        <end position="192"/>
    </location>
</feature>
<feature type="compositionally biased region" description="Gly residues" evidence="1">
    <location>
        <begin position="45"/>
        <end position="57"/>
    </location>
</feature>
<keyword evidence="4" id="KW-1185">Reference proteome</keyword>
<feature type="compositionally biased region" description="Low complexity" evidence="1">
    <location>
        <begin position="32"/>
        <end position="44"/>
    </location>
</feature>
<feature type="compositionally biased region" description="Polar residues" evidence="1">
    <location>
        <begin position="284"/>
        <end position="301"/>
    </location>
</feature>
<accession>A0A9P5V9H9</accession>
<dbReference type="AlphaFoldDB" id="A0A9P5V9H9"/>